<dbReference type="PROSITE" id="PS50005">
    <property type="entry name" value="TPR"/>
    <property type="match status" value="2"/>
</dbReference>
<name>A0A1R2CEU1_9CILI</name>
<evidence type="ECO:0000313" key="7">
    <source>
        <dbReference type="Proteomes" id="UP000187209"/>
    </source>
</evidence>
<reference evidence="6 7" key="1">
    <citation type="submission" date="2016-11" db="EMBL/GenBank/DDBJ databases">
        <title>The macronuclear genome of Stentor coeruleus: a giant cell with tiny introns.</title>
        <authorList>
            <person name="Slabodnick M."/>
            <person name="Ruby J.G."/>
            <person name="Reiff S.B."/>
            <person name="Swart E.C."/>
            <person name="Gosai S."/>
            <person name="Prabakaran S."/>
            <person name="Witkowska E."/>
            <person name="Larue G.E."/>
            <person name="Fisher S."/>
            <person name="Freeman R.M."/>
            <person name="Gunawardena J."/>
            <person name="Chu W."/>
            <person name="Stover N.A."/>
            <person name="Gregory B.D."/>
            <person name="Nowacki M."/>
            <person name="Derisi J."/>
            <person name="Roy S.W."/>
            <person name="Marshall W.F."/>
            <person name="Sood P."/>
        </authorList>
    </citation>
    <scope>NUCLEOTIDE SEQUENCE [LARGE SCALE GENOMIC DNA]</scope>
    <source>
        <strain evidence="6">WM001</strain>
    </source>
</reference>
<accession>A0A1R2CEU1</accession>
<evidence type="ECO:0000256" key="1">
    <source>
        <dbReference type="ARBA" id="ARBA00022803"/>
    </source>
</evidence>
<dbReference type="Gene3D" id="1.25.40.10">
    <property type="entry name" value="Tetratricopeptide repeat domain"/>
    <property type="match status" value="2"/>
</dbReference>
<dbReference type="SMART" id="SM00028">
    <property type="entry name" value="TPR"/>
    <property type="match status" value="5"/>
</dbReference>
<dbReference type="EMBL" id="MPUH01000174">
    <property type="protein sequence ID" value="OMJ87547.1"/>
    <property type="molecule type" value="Genomic_DNA"/>
</dbReference>
<organism evidence="6 7">
    <name type="scientific">Stentor coeruleus</name>
    <dbReference type="NCBI Taxonomy" id="5963"/>
    <lineage>
        <taxon>Eukaryota</taxon>
        <taxon>Sar</taxon>
        <taxon>Alveolata</taxon>
        <taxon>Ciliophora</taxon>
        <taxon>Postciliodesmatophora</taxon>
        <taxon>Heterotrichea</taxon>
        <taxon>Heterotrichida</taxon>
        <taxon>Stentoridae</taxon>
        <taxon>Stentor</taxon>
    </lineage>
</organism>
<evidence type="ECO:0000256" key="2">
    <source>
        <dbReference type="ARBA" id="ARBA00038210"/>
    </source>
</evidence>
<comment type="caution">
    <text evidence="6">The sequence shown here is derived from an EMBL/GenBank/DDBJ whole genome shotgun (WGS) entry which is preliminary data.</text>
</comment>
<dbReference type="OrthoDB" id="311088at2759"/>
<dbReference type="InterPro" id="IPR019734">
    <property type="entry name" value="TPR_rpt"/>
</dbReference>
<dbReference type="PANTHER" id="PTHR12558">
    <property type="entry name" value="CELL DIVISION CYCLE 16,23,27"/>
    <property type="match status" value="1"/>
</dbReference>
<gene>
    <name evidence="6" type="ORF">SteCoe_10724</name>
</gene>
<dbReference type="AlphaFoldDB" id="A0A1R2CEU1"/>
<dbReference type="Pfam" id="PF02259">
    <property type="entry name" value="FAT"/>
    <property type="match status" value="1"/>
</dbReference>
<protein>
    <recommendedName>
        <fullName evidence="5">PIK-related kinase FAT domain-containing protein</fullName>
    </recommendedName>
</protein>
<keyword evidence="7" id="KW-1185">Reference proteome</keyword>
<feature type="repeat" description="TPR" evidence="3">
    <location>
        <begin position="163"/>
        <end position="196"/>
    </location>
</feature>
<sequence length="439" mass="49998">MGSKCSKCLAKDAYSANKSRSLIDLPSHIDNSLKDSILQLSSDDSFLTFDKILNKHPNNPEILISFASQLYEKGLTIQANECFKRLLEYDFQLSPKGSVIYAHILIQNKNYDTALQILIQSLDKAPNNDETHALLSVIYGELDMQEQSYKHISEAIKCNDNVAEYQNSYGLFMMKKKKYNDALKYFLRAYDLDNSMAKALNNAGNAYRKLGSTVEAIKCYNLAINLIPKRKFPIALINLATVCFYTGDILSTLQYFEEALQTGCNIHKIMVKKGYHLLFKNPKTKFAIELVYKQEYKKSIILFNEILQNDPYNVIINYYMGLSLSEIGKYSEANYYYKATIENGLKPICAGKQFIKHYVKHARKALVIQTSKTSCKTCEEIPEVDEDSENSTINIGSIEVFKVRAESLSKPYHPRSQESPTDSPIDTSIEESEEKCQVM</sequence>
<evidence type="ECO:0000256" key="4">
    <source>
        <dbReference type="SAM" id="MobiDB-lite"/>
    </source>
</evidence>
<evidence type="ECO:0000256" key="3">
    <source>
        <dbReference type="PROSITE-ProRule" id="PRU00339"/>
    </source>
</evidence>
<feature type="region of interest" description="Disordered" evidence="4">
    <location>
        <begin position="409"/>
        <end position="439"/>
    </location>
</feature>
<dbReference type="PANTHER" id="PTHR12558:SF13">
    <property type="entry name" value="CELL DIVISION CYCLE PROTEIN 27 HOMOLOG"/>
    <property type="match status" value="1"/>
</dbReference>
<evidence type="ECO:0000259" key="5">
    <source>
        <dbReference type="Pfam" id="PF02259"/>
    </source>
</evidence>
<dbReference type="SUPFAM" id="SSF48452">
    <property type="entry name" value="TPR-like"/>
    <property type="match status" value="2"/>
</dbReference>
<dbReference type="InterPro" id="IPR003151">
    <property type="entry name" value="PIK-rel_kinase_FAT"/>
</dbReference>
<feature type="compositionally biased region" description="Polar residues" evidence="4">
    <location>
        <begin position="417"/>
        <end position="426"/>
    </location>
</feature>
<keyword evidence="1 3" id="KW-0802">TPR repeat</keyword>
<dbReference type="Proteomes" id="UP000187209">
    <property type="component" value="Unassembled WGS sequence"/>
</dbReference>
<feature type="repeat" description="TPR" evidence="3">
    <location>
        <begin position="197"/>
        <end position="230"/>
    </location>
</feature>
<proteinExistence type="inferred from homology"/>
<feature type="domain" description="PIK-related kinase FAT" evidence="5">
    <location>
        <begin position="59"/>
        <end position="210"/>
    </location>
</feature>
<comment type="similarity">
    <text evidence="2">Belongs to the APC3/CDC27 family.</text>
</comment>
<evidence type="ECO:0000313" key="6">
    <source>
        <dbReference type="EMBL" id="OMJ87547.1"/>
    </source>
</evidence>
<dbReference type="InterPro" id="IPR011990">
    <property type="entry name" value="TPR-like_helical_dom_sf"/>
</dbReference>